<feature type="transmembrane region" description="Helical" evidence="8">
    <location>
        <begin position="194"/>
        <end position="212"/>
    </location>
</feature>
<feature type="transmembrane region" description="Helical" evidence="8">
    <location>
        <begin position="120"/>
        <end position="141"/>
    </location>
</feature>
<dbReference type="STRING" id="441119.SAMN04488047_10890"/>
<dbReference type="Proteomes" id="UP000199356">
    <property type="component" value="Unassembled WGS sequence"/>
</dbReference>
<feature type="transmembrane region" description="Helical" evidence="8">
    <location>
        <begin position="85"/>
        <end position="108"/>
    </location>
</feature>
<sequence length="546" mass="58621">MADTSDSQGIPEPEGTAGLIETDYEIGQDNVEGSLGPIGFDIHNPVFAISGLAVIAFVFYTLALPEQAGAAFSWLFTQVTQGFDWFFLGAANIFVLFCLLLIVTPLGSVRLGGADATPDYTYVGWFAMLFAAGMGIGLMFYGVSEPLTHFSTALGGTSVEEGARTDWAPLGAAAGSEAEAVRLGFAATIFHWGLHPWAIYAVVALSLALFTYNKGLPLTIRSAFYPIFGERVWGWVGHVIDTLAVFATLFGLATSLGLGATQANAGLYELFGIPVGETTEVILISAITGVALISVLRGLDGGVKILSELNMGLAALLLLFVLFVGPTVAILTGFVDYLWAYIEYLPALANPVGREDVNFMQGWTSFYWAWWISWSPFVGMFIARVSRGRTVREFLVCVLLIPSLVCVLWMAVFGGTAVQQVIRDGYTAAQDAELPIQLFRMLDALPLAGITSFIGIVLVIVFFVTSSDSGSLVIDTITAGGKVDAPVPQRVFWCIFEGAIAIVLLLSAGGLQSLQSMVISTGLPFTVVLLLMCWTIFRGLQQERRV</sequence>
<keyword evidence="10" id="KW-1185">Reference proteome</keyword>
<accession>A0A1I5RBI3</accession>
<comment type="subcellular location">
    <subcellularLocation>
        <location evidence="1">Cell membrane</location>
        <topology evidence="1">Multi-pass membrane protein</topology>
    </subcellularLocation>
</comment>
<evidence type="ECO:0000256" key="3">
    <source>
        <dbReference type="ARBA" id="ARBA00022448"/>
    </source>
</evidence>
<evidence type="ECO:0000256" key="1">
    <source>
        <dbReference type="ARBA" id="ARBA00004651"/>
    </source>
</evidence>
<feature type="transmembrane region" description="Helical" evidence="8">
    <location>
        <begin position="281"/>
        <end position="299"/>
    </location>
</feature>
<evidence type="ECO:0000256" key="2">
    <source>
        <dbReference type="ARBA" id="ARBA00005658"/>
    </source>
</evidence>
<evidence type="ECO:0000256" key="7">
    <source>
        <dbReference type="ARBA" id="ARBA00023136"/>
    </source>
</evidence>
<dbReference type="InterPro" id="IPR000060">
    <property type="entry name" value="BCCT_transptr"/>
</dbReference>
<keyword evidence="3" id="KW-0813">Transport</keyword>
<keyword evidence="6 8" id="KW-1133">Transmembrane helix</keyword>
<feature type="transmembrane region" description="Helical" evidence="8">
    <location>
        <begin position="491"/>
        <end position="511"/>
    </location>
</feature>
<gene>
    <name evidence="9" type="ORF">SAMN04488047_10890</name>
</gene>
<protein>
    <submittedName>
        <fullName evidence="9">Betaine/carnitine transporter, BCCT family</fullName>
    </submittedName>
</protein>
<dbReference type="PANTHER" id="PTHR30047:SF7">
    <property type="entry name" value="HIGH-AFFINITY CHOLINE TRANSPORT PROTEIN"/>
    <property type="match status" value="1"/>
</dbReference>
<feature type="transmembrane region" description="Helical" evidence="8">
    <location>
        <begin position="46"/>
        <end position="65"/>
    </location>
</feature>
<keyword evidence="7 8" id="KW-0472">Membrane</keyword>
<evidence type="ECO:0000256" key="6">
    <source>
        <dbReference type="ARBA" id="ARBA00022989"/>
    </source>
</evidence>
<dbReference type="GO" id="GO:0022857">
    <property type="term" value="F:transmembrane transporter activity"/>
    <property type="evidence" value="ECO:0007669"/>
    <property type="project" value="InterPro"/>
</dbReference>
<comment type="similarity">
    <text evidence="2">Belongs to the BCCT transporter (TC 2.A.15) family.</text>
</comment>
<keyword evidence="5 8" id="KW-0812">Transmembrane</keyword>
<dbReference type="RefSeq" id="WP_093421870.1">
    <property type="nucleotide sequence ID" value="NZ_FOXA01000008.1"/>
</dbReference>
<feature type="transmembrane region" description="Helical" evidence="8">
    <location>
        <begin position="517"/>
        <end position="537"/>
    </location>
</feature>
<evidence type="ECO:0000256" key="5">
    <source>
        <dbReference type="ARBA" id="ARBA00022692"/>
    </source>
</evidence>
<dbReference type="AlphaFoldDB" id="A0A1I5RBI3"/>
<proteinExistence type="inferred from homology"/>
<evidence type="ECO:0000256" key="4">
    <source>
        <dbReference type="ARBA" id="ARBA00022475"/>
    </source>
</evidence>
<organism evidence="9 10">
    <name type="scientific">Tranquillimonas alkanivorans</name>
    <dbReference type="NCBI Taxonomy" id="441119"/>
    <lineage>
        <taxon>Bacteria</taxon>
        <taxon>Pseudomonadati</taxon>
        <taxon>Pseudomonadota</taxon>
        <taxon>Alphaproteobacteria</taxon>
        <taxon>Rhodobacterales</taxon>
        <taxon>Roseobacteraceae</taxon>
        <taxon>Tranquillimonas</taxon>
    </lineage>
</organism>
<keyword evidence="4" id="KW-1003">Cell membrane</keyword>
<dbReference type="NCBIfam" id="TIGR00842">
    <property type="entry name" value="bcct"/>
    <property type="match status" value="1"/>
</dbReference>
<reference evidence="9 10" key="1">
    <citation type="submission" date="2016-10" db="EMBL/GenBank/DDBJ databases">
        <authorList>
            <person name="de Groot N.N."/>
        </authorList>
    </citation>
    <scope>NUCLEOTIDE SEQUENCE [LARGE SCALE GENOMIC DNA]</scope>
    <source>
        <strain evidence="9 10">DSM 19547</strain>
    </source>
</reference>
<feature type="transmembrane region" description="Helical" evidence="8">
    <location>
        <begin position="362"/>
        <end position="382"/>
    </location>
</feature>
<dbReference type="PANTHER" id="PTHR30047">
    <property type="entry name" value="HIGH-AFFINITY CHOLINE TRANSPORT PROTEIN-RELATED"/>
    <property type="match status" value="1"/>
</dbReference>
<evidence type="ECO:0000313" key="10">
    <source>
        <dbReference type="Proteomes" id="UP000199356"/>
    </source>
</evidence>
<feature type="transmembrane region" description="Helical" evidence="8">
    <location>
        <begin position="444"/>
        <end position="464"/>
    </location>
</feature>
<dbReference type="GO" id="GO:0005886">
    <property type="term" value="C:plasma membrane"/>
    <property type="evidence" value="ECO:0007669"/>
    <property type="project" value="UniProtKB-SubCell"/>
</dbReference>
<evidence type="ECO:0000256" key="8">
    <source>
        <dbReference type="SAM" id="Phobius"/>
    </source>
</evidence>
<dbReference type="Pfam" id="PF02028">
    <property type="entry name" value="BCCT"/>
    <property type="match status" value="1"/>
</dbReference>
<name>A0A1I5RBI3_9RHOB</name>
<feature type="transmembrane region" description="Helical" evidence="8">
    <location>
        <begin position="311"/>
        <end position="342"/>
    </location>
</feature>
<evidence type="ECO:0000313" key="9">
    <source>
        <dbReference type="EMBL" id="SFP55790.1"/>
    </source>
</evidence>
<dbReference type="EMBL" id="FOXA01000008">
    <property type="protein sequence ID" value="SFP55790.1"/>
    <property type="molecule type" value="Genomic_DNA"/>
</dbReference>
<feature type="transmembrane region" description="Helical" evidence="8">
    <location>
        <begin position="232"/>
        <end position="261"/>
    </location>
</feature>
<feature type="transmembrane region" description="Helical" evidence="8">
    <location>
        <begin position="394"/>
        <end position="413"/>
    </location>
</feature>
<dbReference type="OrthoDB" id="9775735at2"/>